<dbReference type="EMBL" id="BQNB010015052">
    <property type="protein sequence ID" value="GJT35466.1"/>
    <property type="molecule type" value="Genomic_DNA"/>
</dbReference>
<evidence type="ECO:0000313" key="1">
    <source>
        <dbReference type="EMBL" id="GJT35466.1"/>
    </source>
</evidence>
<reference evidence="1" key="1">
    <citation type="journal article" date="2022" name="Int. J. Mol. Sci.">
        <title>Draft Genome of Tanacetum Coccineum: Genomic Comparison of Closely Related Tanacetum-Family Plants.</title>
        <authorList>
            <person name="Yamashiro T."/>
            <person name="Shiraishi A."/>
            <person name="Nakayama K."/>
            <person name="Satake H."/>
        </authorList>
    </citation>
    <scope>NUCLEOTIDE SEQUENCE</scope>
</reference>
<gene>
    <name evidence="1" type="ORF">Tco_0925885</name>
</gene>
<proteinExistence type="predicted"/>
<keyword evidence="2" id="KW-1185">Reference proteome</keyword>
<dbReference type="Proteomes" id="UP001151760">
    <property type="component" value="Unassembled WGS sequence"/>
</dbReference>
<comment type="caution">
    <text evidence="1">The sequence shown here is derived from an EMBL/GenBank/DDBJ whole genome shotgun (WGS) entry which is preliminary data.</text>
</comment>
<organism evidence="1 2">
    <name type="scientific">Tanacetum coccineum</name>
    <dbReference type="NCBI Taxonomy" id="301880"/>
    <lineage>
        <taxon>Eukaryota</taxon>
        <taxon>Viridiplantae</taxon>
        <taxon>Streptophyta</taxon>
        <taxon>Embryophyta</taxon>
        <taxon>Tracheophyta</taxon>
        <taxon>Spermatophyta</taxon>
        <taxon>Magnoliopsida</taxon>
        <taxon>eudicotyledons</taxon>
        <taxon>Gunneridae</taxon>
        <taxon>Pentapetalae</taxon>
        <taxon>asterids</taxon>
        <taxon>campanulids</taxon>
        <taxon>Asterales</taxon>
        <taxon>Asteraceae</taxon>
        <taxon>Asteroideae</taxon>
        <taxon>Anthemideae</taxon>
        <taxon>Anthemidinae</taxon>
        <taxon>Tanacetum</taxon>
    </lineage>
</organism>
<evidence type="ECO:0000313" key="2">
    <source>
        <dbReference type="Proteomes" id="UP001151760"/>
    </source>
</evidence>
<protein>
    <submittedName>
        <fullName evidence="1">Uncharacterized protein</fullName>
    </submittedName>
</protein>
<name>A0ABQ5D842_9ASTR</name>
<accession>A0ABQ5D842</accession>
<reference evidence="1" key="2">
    <citation type="submission" date="2022-01" db="EMBL/GenBank/DDBJ databases">
        <authorList>
            <person name="Yamashiro T."/>
            <person name="Shiraishi A."/>
            <person name="Satake H."/>
            <person name="Nakayama K."/>
        </authorList>
    </citation>
    <scope>NUCLEOTIDE SEQUENCE</scope>
</reference>
<sequence>MIFSRQVNRVHVLDFEGLTKGMRQALIDRLRMVYTGAEGQDLFTSLAWRKHRARMSGSYFMRHLAEHFGLVTEEGIWGLTMVVGELRVIDMDELVEQEGRAEGVHVDPTPVQAPQAPWQLLPNLGPCHKGWRD</sequence>